<organism evidence="1 2">
    <name type="scientific">Cuspidothrix issatschenkoi CHARLIE-1</name>
    <dbReference type="NCBI Taxonomy" id="2052836"/>
    <lineage>
        <taxon>Bacteria</taxon>
        <taxon>Bacillati</taxon>
        <taxon>Cyanobacteriota</taxon>
        <taxon>Cyanophyceae</taxon>
        <taxon>Nostocales</taxon>
        <taxon>Aphanizomenonaceae</taxon>
        <taxon>Cuspidothrix</taxon>
    </lineage>
</organism>
<keyword evidence="2" id="KW-1185">Reference proteome</keyword>
<dbReference type="Proteomes" id="UP000239589">
    <property type="component" value="Unassembled WGS sequence"/>
</dbReference>
<gene>
    <name evidence="1" type="ORF">CUN59_14120</name>
</gene>
<evidence type="ECO:0000313" key="1">
    <source>
        <dbReference type="EMBL" id="PPJ62697.1"/>
    </source>
</evidence>
<proteinExistence type="predicted"/>
<name>A0A2S6CSN1_9CYAN</name>
<dbReference type="OrthoDB" id="9788807at2"/>
<dbReference type="RefSeq" id="WP_104388439.1">
    <property type="nucleotide sequence ID" value="NZ_PGEM01000102.1"/>
</dbReference>
<sequence length="172" mass="19386">MIRNISRVTAILLFALVNIINLLTTVKAQVPFYSSNVECNKAVANAKSRLRKIPNVLIEDTYTKNLNQVYSDFPKERPIEYIFYLTGPTRKGRIVETGIKKVANSKQFMKNISQDIISKCSSIGAVAFTSTIAPTCSIAFGLMRDKKVKLFDIVIVDPNEDISLKWGQTFCW</sequence>
<reference evidence="1 2" key="1">
    <citation type="submission" date="2018-02" db="EMBL/GenBank/DDBJ databases">
        <title>Discovery of a pederin family compound in a non-symbiotic bloom-forming cyanobacterium.</title>
        <authorList>
            <person name="Kust A."/>
            <person name="Mares J."/>
            <person name="Jokela J."/>
            <person name="Urajova P."/>
            <person name="Hajek J."/>
            <person name="Saurav K."/>
            <person name="Voracova K."/>
            <person name="Fewer D.P."/>
            <person name="Haapaniemi E."/>
            <person name="Permi P."/>
            <person name="Rehakova K."/>
            <person name="Sivonen K."/>
            <person name="Hrouzek P."/>
        </authorList>
    </citation>
    <scope>NUCLEOTIDE SEQUENCE [LARGE SCALE GENOMIC DNA]</scope>
    <source>
        <strain evidence="1 2">CHARLIE-1</strain>
    </source>
</reference>
<dbReference type="EMBL" id="PGEM01000102">
    <property type="protein sequence ID" value="PPJ62697.1"/>
    <property type="molecule type" value="Genomic_DNA"/>
</dbReference>
<accession>A0A2S6CSN1</accession>
<dbReference type="AlphaFoldDB" id="A0A2S6CSN1"/>
<evidence type="ECO:0000313" key="2">
    <source>
        <dbReference type="Proteomes" id="UP000239589"/>
    </source>
</evidence>
<comment type="caution">
    <text evidence="1">The sequence shown here is derived from an EMBL/GenBank/DDBJ whole genome shotgun (WGS) entry which is preliminary data.</text>
</comment>
<protein>
    <submittedName>
        <fullName evidence="1">Uncharacterized protein</fullName>
    </submittedName>
</protein>